<proteinExistence type="predicted"/>
<feature type="chain" id="PRO_5042992320" description="Secreted protein" evidence="2">
    <location>
        <begin position="20"/>
        <end position="118"/>
    </location>
</feature>
<reference evidence="3 4" key="1">
    <citation type="submission" date="2024-01" db="EMBL/GenBank/DDBJ databases">
        <title>The genomes of 5 underutilized Papilionoideae crops provide insights into root nodulation and disease resistance.</title>
        <authorList>
            <person name="Yuan L."/>
        </authorList>
    </citation>
    <scope>NUCLEOTIDE SEQUENCE [LARGE SCALE GENOMIC DNA]</scope>
    <source>
        <strain evidence="3">LY-2023</strain>
        <tissue evidence="3">Leaf</tissue>
    </source>
</reference>
<accession>A0AAN9PE93</accession>
<dbReference type="PANTHER" id="PTHR37194:SF2">
    <property type="entry name" value="T2E6.7-RELATED"/>
    <property type="match status" value="1"/>
</dbReference>
<feature type="region of interest" description="Disordered" evidence="1">
    <location>
        <begin position="86"/>
        <end position="118"/>
    </location>
</feature>
<comment type="caution">
    <text evidence="3">The sequence shown here is derived from an EMBL/GenBank/DDBJ whole genome shotgun (WGS) entry which is preliminary data.</text>
</comment>
<evidence type="ECO:0000256" key="1">
    <source>
        <dbReference type="SAM" id="MobiDB-lite"/>
    </source>
</evidence>
<dbReference type="EMBL" id="JAYKXN010000004">
    <property type="protein sequence ID" value="KAK7295790.1"/>
    <property type="molecule type" value="Genomic_DNA"/>
</dbReference>
<sequence>MKHLIDCLFFSLAVQSAEMETQSAEAVELPQSAGAVELPKYVVTGRVHTGSESSHIYMKPEGSLSEQLVLFKEEAMRVLKDYITKNNIPNDVPDEPLEASSSDDDDEVKSKKTKLTSF</sequence>
<organism evidence="3 4">
    <name type="scientific">Clitoria ternatea</name>
    <name type="common">Butterfly pea</name>
    <dbReference type="NCBI Taxonomy" id="43366"/>
    <lineage>
        <taxon>Eukaryota</taxon>
        <taxon>Viridiplantae</taxon>
        <taxon>Streptophyta</taxon>
        <taxon>Embryophyta</taxon>
        <taxon>Tracheophyta</taxon>
        <taxon>Spermatophyta</taxon>
        <taxon>Magnoliopsida</taxon>
        <taxon>eudicotyledons</taxon>
        <taxon>Gunneridae</taxon>
        <taxon>Pentapetalae</taxon>
        <taxon>rosids</taxon>
        <taxon>fabids</taxon>
        <taxon>Fabales</taxon>
        <taxon>Fabaceae</taxon>
        <taxon>Papilionoideae</taxon>
        <taxon>50 kb inversion clade</taxon>
        <taxon>NPAAA clade</taxon>
        <taxon>indigoferoid/millettioid clade</taxon>
        <taxon>Phaseoleae</taxon>
        <taxon>Clitoria</taxon>
    </lineage>
</organism>
<feature type="signal peptide" evidence="2">
    <location>
        <begin position="1"/>
        <end position="19"/>
    </location>
</feature>
<gene>
    <name evidence="3" type="ORF">RJT34_18702</name>
</gene>
<evidence type="ECO:0000256" key="2">
    <source>
        <dbReference type="SAM" id="SignalP"/>
    </source>
</evidence>
<dbReference type="AlphaFoldDB" id="A0AAN9PE93"/>
<protein>
    <recommendedName>
        <fullName evidence="5">Secreted protein</fullName>
    </recommendedName>
</protein>
<dbReference type="PANTHER" id="PTHR37194">
    <property type="entry name" value="T2E6.7-RELATED"/>
    <property type="match status" value="1"/>
</dbReference>
<keyword evidence="2" id="KW-0732">Signal</keyword>
<evidence type="ECO:0008006" key="5">
    <source>
        <dbReference type="Google" id="ProtNLM"/>
    </source>
</evidence>
<feature type="compositionally biased region" description="Acidic residues" evidence="1">
    <location>
        <begin position="92"/>
        <end position="107"/>
    </location>
</feature>
<dbReference type="Proteomes" id="UP001359559">
    <property type="component" value="Unassembled WGS sequence"/>
</dbReference>
<keyword evidence="4" id="KW-1185">Reference proteome</keyword>
<evidence type="ECO:0000313" key="4">
    <source>
        <dbReference type="Proteomes" id="UP001359559"/>
    </source>
</evidence>
<name>A0AAN9PE93_CLITE</name>
<evidence type="ECO:0000313" key="3">
    <source>
        <dbReference type="EMBL" id="KAK7295790.1"/>
    </source>
</evidence>